<dbReference type="OrthoDB" id="197113at2"/>
<evidence type="ECO:0000313" key="1">
    <source>
        <dbReference type="EMBL" id="SIT00708.1"/>
    </source>
</evidence>
<dbReference type="SUPFAM" id="SSF54285">
    <property type="entry name" value="MoaD/ThiS"/>
    <property type="match status" value="1"/>
</dbReference>
<reference evidence="1 2" key="1">
    <citation type="submission" date="2017-01" db="EMBL/GenBank/DDBJ databases">
        <authorList>
            <person name="Mah S.A."/>
            <person name="Swanson W.J."/>
            <person name="Moy G.W."/>
            <person name="Vacquier V.D."/>
        </authorList>
    </citation>
    <scope>NUCLEOTIDE SEQUENCE [LARGE SCALE GENOMIC DNA]</scope>
    <source>
        <strain evidence="1 2">DSM 11589</strain>
    </source>
</reference>
<name>A0A1N7NR35_9PROT</name>
<dbReference type="NCBIfam" id="TIGR01683">
    <property type="entry name" value="thiS"/>
    <property type="match status" value="1"/>
</dbReference>
<dbReference type="Gene3D" id="3.10.20.30">
    <property type="match status" value="1"/>
</dbReference>
<dbReference type="Pfam" id="PF02597">
    <property type="entry name" value="ThiS"/>
    <property type="match status" value="1"/>
</dbReference>
<accession>A0A1N7NR35</accession>
<evidence type="ECO:0000313" key="2">
    <source>
        <dbReference type="Proteomes" id="UP000185678"/>
    </source>
</evidence>
<sequence>MKITLNGESRTVDDGSTVNSLLLGLGLDPRKVAVERNREIVPKSQYAEVALAEGDVLEIVHFIGGGSHD</sequence>
<dbReference type="InterPro" id="IPR003749">
    <property type="entry name" value="ThiS/MoaD-like"/>
</dbReference>
<dbReference type="PANTHER" id="PTHR34472">
    <property type="entry name" value="SULFUR CARRIER PROTEIN THIS"/>
    <property type="match status" value="1"/>
</dbReference>
<dbReference type="InterPro" id="IPR012675">
    <property type="entry name" value="Beta-grasp_dom_sf"/>
</dbReference>
<dbReference type="InterPro" id="IPR016155">
    <property type="entry name" value="Mopterin_synth/thiamin_S_b"/>
</dbReference>
<dbReference type="CDD" id="cd00565">
    <property type="entry name" value="Ubl_ThiS"/>
    <property type="match status" value="1"/>
</dbReference>
<dbReference type="RefSeq" id="WP_076401208.1">
    <property type="nucleotide sequence ID" value="NZ_JBHTCD010000011.1"/>
</dbReference>
<dbReference type="STRING" id="80876.SAMN05421779_105307"/>
<organism evidence="1 2">
    <name type="scientific">Insolitispirillum peregrinum</name>
    <dbReference type="NCBI Taxonomy" id="80876"/>
    <lineage>
        <taxon>Bacteria</taxon>
        <taxon>Pseudomonadati</taxon>
        <taxon>Pseudomonadota</taxon>
        <taxon>Alphaproteobacteria</taxon>
        <taxon>Rhodospirillales</taxon>
        <taxon>Novispirillaceae</taxon>
        <taxon>Insolitispirillum</taxon>
    </lineage>
</organism>
<keyword evidence="2" id="KW-1185">Reference proteome</keyword>
<gene>
    <name evidence="1" type="ORF">SAMN05421779_105307</name>
</gene>
<proteinExistence type="predicted"/>
<dbReference type="AlphaFoldDB" id="A0A1N7NR35"/>
<dbReference type="EMBL" id="FTOA01000005">
    <property type="protein sequence ID" value="SIT00708.1"/>
    <property type="molecule type" value="Genomic_DNA"/>
</dbReference>
<protein>
    <submittedName>
        <fullName evidence="1">Thiazole synthase/sulfur carrier protein</fullName>
    </submittedName>
</protein>
<dbReference type="PANTHER" id="PTHR34472:SF1">
    <property type="entry name" value="SULFUR CARRIER PROTEIN THIS"/>
    <property type="match status" value="1"/>
</dbReference>
<dbReference type="InterPro" id="IPR010035">
    <property type="entry name" value="Thi_S"/>
</dbReference>
<dbReference type="Proteomes" id="UP000185678">
    <property type="component" value="Unassembled WGS sequence"/>
</dbReference>